<evidence type="ECO:0000256" key="8">
    <source>
        <dbReference type="SAM" id="MobiDB-lite"/>
    </source>
</evidence>
<evidence type="ECO:0000256" key="2">
    <source>
        <dbReference type="ARBA" id="ARBA00022448"/>
    </source>
</evidence>
<dbReference type="Pfam" id="PF00528">
    <property type="entry name" value="BPD_transp_1"/>
    <property type="match status" value="1"/>
</dbReference>
<organism evidence="10 11">
    <name type="scientific">Pseudokineococcus lusitanus</name>
    <dbReference type="NCBI Taxonomy" id="763993"/>
    <lineage>
        <taxon>Bacteria</taxon>
        <taxon>Bacillati</taxon>
        <taxon>Actinomycetota</taxon>
        <taxon>Actinomycetes</taxon>
        <taxon>Kineosporiales</taxon>
        <taxon>Kineosporiaceae</taxon>
        <taxon>Pseudokineococcus</taxon>
    </lineage>
</organism>
<dbReference type="SUPFAM" id="SSF161098">
    <property type="entry name" value="MetI-like"/>
    <property type="match status" value="1"/>
</dbReference>
<evidence type="ECO:0000313" key="10">
    <source>
        <dbReference type="EMBL" id="ROP34539.1"/>
    </source>
</evidence>
<dbReference type="Proteomes" id="UP000276232">
    <property type="component" value="Unassembled WGS sequence"/>
</dbReference>
<name>A0A3N1GWC7_9ACTN</name>
<dbReference type="AlphaFoldDB" id="A0A3N1GWC7"/>
<feature type="transmembrane region" description="Helical" evidence="7">
    <location>
        <begin position="117"/>
        <end position="138"/>
    </location>
</feature>
<evidence type="ECO:0000259" key="9">
    <source>
        <dbReference type="PROSITE" id="PS50928"/>
    </source>
</evidence>
<feature type="transmembrane region" description="Helical" evidence="7">
    <location>
        <begin position="252"/>
        <end position="270"/>
    </location>
</feature>
<feature type="transmembrane region" description="Helical" evidence="7">
    <location>
        <begin position="190"/>
        <end position="211"/>
    </location>
</feature>
<evidence type="ECO:0000313" key="11">
    <source>
        <dbReference type="Proteomes" id="UP000276232"/>
    </source>
</evidence>
<dbReference type="GO" id="GO:0005886">
    <property type="term" value="C:plasma membrane"/>
    <property type="evidence" value="ECO:0007669"/>
    <property type="project" value="UniProtKB-SubCell"/>
</dbReference>
<evidence type="ECO:0000256" key="3">
    <source>
        <dbReference type="ARBA" id="ARBA00022475"/>
    </source>
</evidence>
<accession>A0A3N1GWC7</accession>
<keyword evidence="2 7" id="KW-0813">Transport</keyword>
<keyword evidence="5 7" id="KW-1133">Transmembrane helix</keyword>
<feature type="transmembrane region" description="Helical" evidence="7">
    <location>
        <begin position="150"/>
        <end position="170"/>
    </location>
</feature>
<feature type="region of interest" description="Disordered" evidence="8">
    <location>
        <begin position="1"/>
        <end position="40"/>
    </location>
</feature>
<keyword evidence="6 7" id="KW-0472">Membrane</keyword>
<comment type="similarity">
    <text evidence="7">Belongs to the binding-protein-dependent transport system permease family.</text>
</comment>
<feature type="transmembrane region" description="Helical" evidence="7">
    <location>
        <begin position="305"/>
        <end position="327"/>
    </location>
</feature>
<feature type="domain" description="ABC transmembrane type-1" evidence="9">
    <location>
        <begin position="113"/>
        <end position="326"/>
    </location>
</feature>
<evidence type="ECO:0000256" key="6">
    <source>
        <dbReference type="ARBA" id="ARBA00023136"/>
    </source>
</evidence>
<dbReference type="PANTHER" id="PTHR43005:SF1">
    <property type="entry name" value="SPERMIDINE_PUTRESCINE TRANSPORT SYSTEM PERMEASE PROTEIN"/>
    <property type="match status" value="1"/>
</dbReference>
<gene>
    <name evidence="10" type="ORF">EDC03_2353</name>
</gene>
<feature type="transmembrane region" description="Helical" evidence="7">
    <location>
        <begin position="50"/>
        <end position="72"/>
    </location>
</feature>
<dbReference type="GO" id="GO:0055085">
    <property type="term" value="P:transmembrane transport"/>
    <property type="evidence" value="ECO:0007669"/>
    <property type="project" value="InterPro"/>
</dbReference>
<evidence type="ECO:0000256" key="4">
    <source>
        <dbReference type="ARBA" id="ARBA00022692"/>
    </source>
</evidence>
<dbReference type="CDD" id="cd06261">
    <property type="entry name" value="TM_PBP2"/>
    <property type="match status" value="1"/>
</dbReference>
<dbReference type="InParanoid" id="A0A3N1GWC7"/>
<sequence>MPQATDEAAPGGARPAVSRPGQGGGAHAAPPAPAAARRSRWRGPRARARLVELGFLVPAVVYMLLFFGYPVVQNLLMGFQEYTTRTFITGEAPWVGLDNYRAVVSSAVFPQAVLNTVLFTVGSIAGQFVLGLAIAVFLRRRFPLNGVLRSLLLLPWLIPLIAASAVWRWILDQDNGVLNQVLGALGVPGSPGWLTSTSLALLAVIAVNVWIGIPFNTTILYGGLQSIPEELYEAGALDGATRWRAFRHITWPLLRPVVTVVLVLGVVYTLKVLDVILGLTQGGPANSTQTLATQSYNLSFQQFDFGQGAAVGNLLIVVSLVFAVVYLRANRRAVDE</sequence>
<keyword evidence="4 7" id="KW-0812">Transmembrane</keyword>
<evidence type="ECO:0000256" key="5">
    <source>
        <dbReference type="ARBA" id="ARBA00022989"/>
    </source>
</evidence>
<keyword evidence="3" id="KW-1003">Cell membrane</keyword>
<keyword evidence="11" id="KW-1185">Reference proteome</keyword>
<dbReference type="InterPro" id="IPR035906">
    <property type="entry name" value="MetI-like_sf"/>
</dbReference>
<dbReference type="PANTHER" id="PTHR43005">
    <property type="entry name" value="BLR7065 PROTEIN"/>
    <property type="match status" value="1"/>
</dbReference>
<evidence type="ECO:0000256" key="1">
    <source>
        <dbReference type="ARBA" id="ARBA00004651"/>
    </source>
</evidence>
<dbReference type="EMBL" id="RJKN01000006">
    <property type="protein sequence ID" value="ROP34539.1"/>
    <property type="molecule type" value="Genomic_DNA"/>
</dbReference>
<proteinExistence type="inferred from homology"/>
<dbReference type="InterPro" id="IPR000515">
    <property type="entry name" value="MetI-like"/>
</dbReference>
<reference evidence="10 11" key="1">
    <citation type="journal article" date="2015" name="Stand. Genomic Sci.">
        <title>Genomic Encyclopedia of Bacterial and Archaeal Type Strains, Phase III: the genomes of soil and plant-associated and newly described type strains.</title>
        <authorList>
            <person name="Whitman W.B."/>
            <person name="Woyke T."/>
            <person name="Klenk H.P."/>
            <person name="Zhou Y."/>
            <person name="Lilburn T.G."/>
            <person name="Beck B.J."/>
            <person name="De Vos P."/>
            <person name="Vandamme P."/>
            <person name="Eisen J.A."/>
            <person name="Garrity G."/>
            <person name="Hugenholtz P."/>
            <person name="Kyrpides N.C."/>
        </authorList>
    </citation>
    <scope>NUCLEOTIDE SEQUENCE [LARGE SCALE GENOMIC DNA]</scope>
    <source>
        <strain evidence="10 11">CECT 7306</strain>
    </source>
</reference>
<protein>
    <submittedName>
        <fullName evidence="10">Carbohydrate ABC transporter membrane protein 1 (CUT1 family)</fullName>
    </submittedName>
</protein>
<comment type="caution">
    <text evidence="10">The sequence shown here is derived from an EMBL/GenBank/DDBJ whole genome shotgun (WGS) entry which is preliminary data.</text>
</comment>
<evidence type="ECO:0000256" key="7">
    <source>
        <dbReference type="RuleBase" id="RU363032"/>
    </source>
</evidence>
<dbReference type="PROSITE" id="PS50928">
    <property type="entry name" value="ABC_TM1"/>
    <property type="match status" value="1"/>
</dbReference>
<comment type="subcellular location">
    <subcellularLocation>
        <location evidence="1 7">Cell membrane</location>
        <topology evidence="1 7">Multi-pass membrane protein</topology>
    </subcellularLocation>
</comment>
<dbReference type="Gene3D" id="1.10.3720.10">
    <property type="entry name" value="MetI-like"/>
    <property type="match status" value="1"/>
</dbReference>